<sequence>MHNTTTIIMPQRIASDHYQVASFRRKDKIYNLRFDHTTQAWNCDCPDTIVNKNNHCKHTTLLKTWIIAQKHAQQKVQQEATEIVNQVVATTPLTEQNHIDPQHARTLHQTQHNLIAEQDAIIHSLNQKITTIQEEHSYQLNMLLNQVVTLQQQLTAAQETNTTLFNTISQRLEALTHHQEHTLTIHLASSTLTTPQAYPTATIQQHTIIEETNAQGKCVACLIDGFKVLCGPGFAISCTCTVAEAGKDCKHMLAINAYIDQKKSLQHA</sequence>
<keyword evidence="1" id="KW-0863">Zinc-finger</keyword>
<evidence type="ECO:0000259" key="2">
    <source>
        <dbReference type="PROSITE" id="PS50966"/>
    </source>
</evidence>
<feature type="domain" description="SWIM-type" evidence="2">
    <location>
        <begin position="226"/>
        <end position="260"/>
    </location>
</feature>
<dbReference type="Proteomes" id="UP000287188">
    <property type="component" value="Unassembled WGS sequence"/>
</dbReference>
<name>A0A402AET3_9CHLR</name>
<evidence type="ECO:0000313" key="3">
    <source>
        <dbReference type="EMBL" id="GCE17562.1"/>
    </source>
</evidence>
<proteinExistence type="predicted"/>
<reference evidence="4" key="1">
    <citation type="submission" date="2018-12" db="EMBL/GenBank/DDBJ databases">
        <title>Tengunoibacter tsumagoiensis gen. nov., sp. nov., Dictyobacter kobayashii sp. nov., D. alpinus sp. nov., and D. joshuensis sp. nov. and description of Dictyobacteraceae fam. nov. within the order Ktedonobacterales isolated from Tengu-no-mugimeshi.</title>
        <authorList>
            <person name="Wang C.M."/>
            <person name="Zheng Y."/>
            <person name="Sakai Y."/>
            <person name="Toyoda A."/>
            <person name="Minakuchi Y."/>
            <person name="Abe K."/>
            <person name="Yokota A."/>
            <person name="Yabe S."/>
        </authorList>
    </citation>
    <scope>NUCLEOTIDE SEQUENCE [LARGE SCALE GENOMIC DNA]</scope>
    <source>
        <strain evidence="4">Uno11</strain>
    </source>
</reference>
<keyword evidence="1" id="KW-0479">Metal-binding</keyword>
<accession>A0A402AET3</accession>
<evidence type="ECO:0000256" key="1">
    <source>
        <dbReference type="PROSITE-ProRule" id="PRU00325"/>
    </source>
</evidence>
<protein>
    <recommendedName>
        <fullName evidence="2">SWIM-type domain-containing protein</fullName>
    </recommendedName>
</protein>
<keyword evidence="4" id="KW-1185">Reference proteome</keyword>
<evidence type="ECO:0000313" key="4">
    <source>
        <dbReference type="Proteomes" id="UP000287188"/>
    </source>
</evidence>
<dbReference type="PROSITE" id="PS50966">
    <property type="entry name" value="ZF_SWIM"/>
    <property type="match status" value="1"/>
</dbReference>
<dbReference type="GO" id="GO:0008270">
    <property type="term" value="F:zinc ion binding"/>
    <property type="evidence" value="ECO:0007669"/>
    <property type="project" value="UniProtKB-KW"/>
</dbReference>
<dbReference type="EMBL" id="BIFS01000001">
    <property type="protein sequence ID" value="GCE17562.1"/>
    <property type="molecule type" value="Genomic_DNA"/>
</dbReference>
<dbReference type="InterPro" id="IPR007527">
    <property type="entry name" value="Znf_SWIM"/>
</dbReference>
<dbReference type="AlphaFoldDB" id="A0A402AET3"/>
<keyword evidence="1" id="KW-0862">Zinc</keyword>
<gene>
    <name evidence="3" type="ORF">KDK_13620</name>
</gene>
<comment type="caution">
    <text evidence="3">The sequence shown here is derived from an EMBL/GenBank/DDBJ whole genome shotgun (WGS) entry which is preliminary data.</text>
</comment>
<organism evidence="3 4">
    <name type="scientific">Dictyobacter kobayashii</name>
    <dbReference type="NCBI Taxonomy" id="2014872"/>
    <lineage>
        <taxon>Bacteria</taxon>
        <taxon>Bacillati</taxon>
        <taxon>Chloroflexota</taxon>
        <taxon>Ktedonobacteria</taxon>
        <taxon>Ktedonobacterales</taxon>
        <taxon>Dictyobacteraceae</taxon>
        <taxon>Dictyobacter</taxon>
    </lineage>
</organism>
<dbReference type="RefSeq" id="WP_126549225.1">
    <property type="nucleotide sequence ID" value="NZ_BIFS01000001.1"/>
</dbReference>